<evidence type="ECO:0000313" key="3">
    <source>
        <dbReference type="EMBL" id="TWF98890.1"/>
    </source>
</evidence>
<dbReference type="RefSeq" id="WP_145905247.1">
    <property type="nucleotide sequence ID" value="NZ_BAAAMZ010000012.1"/>
</dbReference>
<feature type="region of interest" description="Disordered" evidence="1">
    <location>
        <begin position="160"/>
        <end position="203"/>
    </location>
</feature>
<comment type="caution">
    <text evidence="3">The sequence shown here is derived from an EMBL/GenBank/DDBJ whole genome shotgun (WGS) entry which is preliminary data.</text>
</comment>
<feature type="compositionally biased region" description="Acidic residues" evidence="1">
    <location>
        <begin position="180"/>
        <end position="190"/>
    </location>
</feature>
<proteinExistence type="predicted"/>
<dbReference type="PANTHER" id="PTHR38588:SF1">
    <property type="entry name" value="BLL0334 PROTEIN"/>
    <property type="match status" value="1"/>
</dbReference>
<feature type="compositionally biased region" description="Low complexity" evidence="1">
    <location>
        <begin position="38"/>
        <end position="51"/>
    </location>
</feature>
<dbReference type="InterPro" id="IPR023393">
    <property type="entry name" value="START-like_dom_sf"/>
</dbReference>
<keyword evidence="4" id="KW-1185">Reference proteome</keyword>
<dbReference type="PANTHER" id="PTHR38588">
    <property type="entry name" value="BLL0334 PROTEIN"/>
    <property type="match status" value="1"/>
</dbReference>
<dbReference type="EMBL" id="VIWT01000001">
    <property type="protein sequence ID" value="TWF98890.1"/>
    <property type="molecule type" value="Genomic_DNA"/>
</dbReference>
<protein>
    <submittedName>
        <fullName evidence="3">Carbon monoxide dehydrogenase subunit G</fullName>
    </submittedName>
</protein>
<keyword evidence="2" id="KW-1133">Transmembrane helix</keyword>
<feature type="region of interest" description="Disordered" evidence="1">
    <location>
        <begin position="34"/>
        <end position="53"/>
    </location>
</feature>
<accession>A0A561UHQ3</accession>
<evidence type="ECO:0000256" key="2">
    <source>
        <dbReference type="SAM" id="Phobius"/>
    </source>
</evidence>
<feature type="compositionally biased region" description="Acidic residues" evidence="1">
    <location>
        <begin position="164"/>
        <end position="173"/>
    </location>
</feature>
<organism evidence="3 4">
    <name type="scientific">Kitasatospora viridis</name>
    <dbReference type="NCBI Taxonomy" id="281105"/>
    <lineage>
        <taxon>Bacteria</taxon>
        <taxon>Bacillati</taxon>
        <taxon>Actinomycetota</taxon>
        <taxon>Actinomycetes</taxon>
        <taxon>Kitasatosporales</taxon>
        <taxon>Streptomycetaceae</taxon>
        <taxon>Kitasatospora</taxon>
    </lineage>
</organism>
<gene>
    <name evidence="3" type="ORF">FHX73_112719</name>
</gene>
<sequence length="328" mass="34252">MEHEVVIPLPAELVLHALDDAALLARCLPGLSTEASDAPGPAGRRPAGGPPEITGRLKLRIGSSTITYRGVISLIRSGAAGVVTAFVEGQEARGDGEVTATLRIAVTPEPDAASEGEAARLRFTGDLTPAGRLDEFDADTLTAAGRRLLDRFAAALREELTPDQAEDQAEDQAGDQAGDQADEPAADGEAEPPALSVVPDPLPDDLFAEDLSDLIAFSPEEEPAAPEPVELPYPHAVPDPVGEGPVRRSIVGRSAEEVDHAPPRGRYAPALPARSARARAASRWYGEEHASAAAGTRLTDRLTSPWVIGSGVALLGGAVIVARALRRR</sequence>
<evidence type="ECO:0000256" key="1">
    <source>
        <dbReference type="SAM" id="MobiDB-lite"/>
    </source>
</evidence>
<dbReference type="Proteomes" id="UP000317940">
    <property type="component" value="Unassembled WGS sequence"/>
</dbReference>
<feature type="transmembrane region" description="Helical" evidence="2">
    <location>
        <begin position="306"/>
        <end position="325"/>
    </location>
</feature>
<dbReference type="SUPFAM" id="SSF55961">
    <property type="entry name" value="Bet v1-like"/>
    <property type="match status" value="1"/>
</dbReference>
<name>A0A561UHQ3_9ACTN</name>
<dbReference type="OrthoDB" id="4350688at2"/>
<evidence type="ECO:0000313" key="4">
    <source>
        <dbReference type="Proteomes" id="UP000317940"/>
    </source>
</evidence>
<keyword evidence="2" id="KW-0812">Transmembrane</keyword>
<dbReference type="InterPro" id="IPR010419">
    <property type="entry name" value="CO_DH_gsu"/>
</dbReference>
<reference evidence="3 4" key="1">
    <citation type="submission" date="2019-06" db="EMBL/GenBank/DDBJ databases">
        <title>Sequencing the genomes of 1000 actinobacteria strains.</title>
        <authorList>
            <person name="Klenk H.-P."/>
        </authorList>
    </citation>
    <scope>NUCLEOTIDE SEQUENCE [LARGE SCALE GENOMIC DNA]</scope>
    <source>
        <strain evidence="3 4">DSM 44826</strain>
    </source>
</reference>
<dbReference type="AlphaFoldDB" id="A0A561UHQ3"/>
<keyword evidence="2" id="KW-0472">Membrane</keyword>
<dbReference type="Gene3D" id="3.30.530.20">
    <property type="match status" value="1"/>
</dbReference>